<dbReference type="InterPro" id="IPR001680">
    <property type="entry name" value="WD40_rpt"/>
</dbReference>
<feature type="repeat" description="WD" evidence="6">
    <location>
        <begin position="125"/>
        <end position="160"/>
    </location>
</feature>
<gene>
    <name evidence="8" type="ORF">MPH_12832</name>
</gene>
<evidence type="ECO:0000256" key="1">
    <source>
        <dbReference type="ARBA" id="ARBA00008075"/>
    </source>
</evidence>
<evidence type="ECO:0000256" key="5">
    <source>
        <dbReference type="ARBA" id="ARBA00023163"/>
    </source>
</evidence>
<evidence type="ECO:0000256" key="7">
    <source>
        <dbReference type="SAM" id="MobiDB-lite"/>
    </source>
</evidence>
<evidence type="ECO:0000313" key="8">
    <source>
        <dbReference type="EMBL" id="EKG10079.1"/>
    </source>
</evidence>
<organism evidence="8 9">
    <name type="scientific">Macrophomina phaseolina (strain MS6)</name>
    <name type="common">Charcoal rot fungus</name>
    <dbReference type="NCBI Taxonomy" id="1126212"/>
    <lineage>
        <taxon>Eukaryota</taxon>
        <taxon>Fungi</taxon>
        <taxon>Dikarya</taxon>
        <taxon>Ascomycota</taxon>
        <taxon>Pezizomycotina</taxon>
        <taxon>Dothideomycetes</taxon>
        <taxon>Dothideomycetes incertae sedis</taxon>
        <taxon>Botryosphaeriales</taxon>
        <taxon>Botryosphaeriaceae</taxon>
        <taxon>Macrophomina</taxon>
    </lineage>
</organism>
<evidence type="ECO:0000256" key="6">
    <source>
        <dbReference type="PROSITE-ProRule" id="PRU00221"/>
    </source>
</evidence>
<dbReference type="InterPro" id="IPR051243">
    <property type="entry name" value="PcG_WD-repeat"/>
</dbReference>
<dbReference type="STRING" id="1126212.K2RJ18"/>
<dbReference type="eggNOG" id="KOG1034">
    <property type="taxonomic scope" value="Eukaryota"/>
</dbReference>
<evidence type="ECO:0000256" key="3">
    <source>
        <dbReference type="ARBA" id="ARBA00022737"/>
    </source>
</evidence>
<evidence type="ECO:0000313" key="9">
    <source>
        <dbReference type="Proteomes" id="UP000007129"/>
    </source>
</evidence>
<proteinExistence type="inferred from homology"/>
<feature type="region of interest" description="Disordered" evidence="7">
    <location>
        <begin position="423"/>
        <end position="452"/>
    </location>
</feature>
<evidence type="ECO:0000256" key="2">
    <source>
        <dbReference type="ARBA" id="ARBA00022574"/>
    </source>
</evidence>
<dbReference type="InterPro" id="IPR036322">
    <property type="entry name" value="WD40_repeat_dom_sf"/>
</dbReference>
<accession>K2RJ18</accession>
<name>K2RJ18_MACPH</name>
<dbReference type="PROSITE" id="PS50294">
    <property type="entry name" value="WD_REPEATS_REGION"/>
    <property type="match status" value="2"/>
</dbReference>
<dbReference type="Gene3D" id="2.130.10.10">
    <property type="entry name" value="YVTN repeat-like/Quinoprotein amine dehydrogenase"/>
    <property type="match status" value="1"/>
</dbReference>
<dbReference type="HOGENOM" id="CLU_025586_0_0_1"/>
<evidence type="ECO:0000256" key="4">
    <source>
        <dbReference type="ARBA" id="ARBA00023015"/>
    </source>
</evidence>
<protein>
    <submittedName>
        <fullName evidence="8">Uncharacterized protein</fullName>
    </submittedName>
</protein>
<keyword evidence="5" id="KW-0804">Transcription</keyword>
<dbReference type="SUPFAM" id="SSF50978">
    <property type="entry name" value="WD40 repeat-like"/>
    <property type="match status" value="1"/>
</dbReference>
<dbReference type="InParanoid" id="K2RJ18"/>
<feature type="repeat" description="WD" evidence="6">
    <location>
        <begin position="175"/>
        <end position="206"/>
    </location>
</feature>
<sequence length="504" mass="55899">MPSAADFPYLRSTVHIDKITTSKDRALSETTLYDVQFYPYTPPGVDPVFAVTGGRHTFVCRPVLERDNSVEFLREFLDEDEDLILNSLVWSQDLHNGDPLLCVAGSPSSVIRILNVRTGELVRSLTGHGAAINDLAISPLSPAILASASEDHSIRIWHLDPQYSRQPCPVICSGSEGHRDRVLSISFHHTGKYLLSGAMDSAVKLWAIPEIPDEHTGTDRVNVIHYPHFSSTEIHSDMVDWQVAVSSPRMLHLLTCSSVLFYGDLILSRAAKENQIFLWKIDGFNSSNAPPPLSSAGQHEAFGISNPYESSDAYGTTSSAFGRRFQRLLSFDTPITSLFYNRFNLFHAPNKHPILVMGNEKSKFMFWDLQRLEQTCQSDENIKMENIFRIPNKRKRSERDGPGLGMGRGGLLQREESIASNASSGIVSTATGTSATSNNSNGAKSKGSKKAWSISDPFVPIPSQKNIIVPKMTFCSRRIAWSVGGEWAVAVGDHGMVCLFRRWE</sequence>
<keyword evidence="3" id="KW-0677">Repeat</keyword>
<keyword evidence="2 6" id="KW-0853">WD repeat</keyword>
<dbReference type="OrthoDB" id="7318948at2759"/>
<dbReference type="AlphaFoldDB" id="K2RJ18"/>
<dbReference type="PROSITE" id="PS50082">
    <property type="entry name" value="WD_REPEATS_2"/>
    <property type="match status" value="2"/>
</dbReference>
<comment type="caution">
    <text evidence="8">The sequence shown here is derived from an EMBL/GenBank/DDBJ whole genome shotgun (WGS) entry which is preliminary data.</text>
</comment>
<keyword evidence="4" id="KW-0805">Transcription regulation</keyword>
<dbReference type="InterPro" id="IPR015943">
    <property type="entry name" value="WD40/YVTN_repeat-like_dom_sf"/>
</dbReference>
<dbReference type="VEuPathDB" id="FungiDB:MPH_12832"/>
<dbReference type="SMART" id="SM00320">
    <property type="entry name" value="WD40"/>
    <property type="match status" value="2"/>
</dbReference>
<comment type="similarity">
    <text evidence="1">Belongs to the WD repeat ESC family.</text>
</comment>
<dbReference type="Proteomes" id="UP000007129">
    <property type="component" value="Unassembled WGS sequence"/>
</dbReference>
<dbReference type="Pfam" id="PF00400">
    <property type="entry name" value="WD40"/>
    <property type="match status" value="2"/>
</dbReference>
<reference evidence="8 9" key="1">
    <citation type="journal article" date="2012" name="BMC Genomics">
        <title>Tools to kill: Genome of one of the most destructive plant pathogenic fungi Macrophomina phaseolina.</title>
        <authorList>
            <person name="Islam M.S."/>
            <person name="Haque M.S."/>
            <person name="Islam M.M."/>
            <person name="Emdad E.M."/>
            <person name="Halim A."/>
            <person name="Hossen Q.M.M."/>
            <person name="Hossain M.Z."/>
            <person name="Ahmed B."/>
            <person name="Rahim S."/>
            <person name="Rahman M.S."/>
            <person name="Alam M.M."/>
            <person name="Hou S."/>
            <person name="Wan X."/>
            <person name="Saito J.A."/>
            <person name="Alam M."/>
        </authorList>
    </citation>
    <scope>NUCLEOTIDE SEQUENCE [LARGE SCALE GENOMIC DNA]</scope>
    <source>
        <strain evidence="8 9">MS6</strain>
    </source>
</reference>
<dbReference type="EMBL" id="AHHD01000528">
    <property type="protein sequence ID" value="EKG10079.1"/>
    <property type="molecule type" value="Genomic_DNA"/>
</dbReference>
<dbReference type="PANTHER" id="PTHR10253">
    <property type="entry name" value="POLYCOMB PROTEIN"/>
    <property type="match status" value="1"/>
</dbReference>